<dbReference type="PRINTS" id="PR01415">
    <property type="entry name" value="ANKYRIN"/>
</dbReference>
<dbReference type="Pfam" id="PF12796">
    <property type="entry name" value="Ank_2"/>
    <property type="match status" value="4"/>
</dbReference>
<dbReference type="PROSITE" id="PS50297">
    <property type="entry name" value="ANK_REP_REGION"/>
    <property type="match status" value="5"/>
</dbReference>
<dbReference type="Gene3D" id="1.25.40.20">
    <property type="entry name" value="Ankyrin repeat-containing domain"/>
    <property type="match status" value="3"/>
</dbReference>
<reference evidence="4 5" key="1">
    <citation type="submission" date="2015-01" db="EMBL/GenBank/DDBJ databases">
        <title>The Genome Sequence of Exophiala sideris CBS121828.</title>
        <authorList>
            <consortium name="The Broad Institute Genomics Platform"/>
            <person name="Cuomo C."/>
            <person name="de Hoog S."/>
            <person name="Gorbushina A."/>
            <person name="Stielow B."/>
            <person name="Teixiera M."/>
            <person name="Abouelleil A."/>
            <person name="Chapman S.B."/>
            <person name="Priest M."/>
            <person name="Young S.K."/>
            <person name="Wortman J."/>
            <person name="Nusbaum C."/>
            <person name="Birren B."/>
        </authorList>
    </citation>
    <scope>NUCLEOTIDE SEQUENCE [LARGE SCALE GENOMIC DNA]</scope>
    <source>
        <strain evidence="4 5">CBS 121828</strain>
    </source>
</reference>
<dbReference type="SUPFAM" id="SSF48403">
    <property type="entry name" value="Ankyrin repeat"/>
    <property type="match status" value="2"/>
</dbReference>
<feature type="repeat" description="ANK" evidence="3">
    <location>
        <begin position="529"/>
        <end position="561"/>
    </location>
</feature>
<dbReference type="Proteomes" id="UP000053599">
    <property type="component" value="Unassembled WGS sequence"/>
</dbReference>
<name>A0A0D1Z7G7_9EURO</name>
<dbReference type="PANTHER" id="PTHR24198:SF165">
    <property type="entry name" value="ANKYRIN REPEAT-CONTAINING PROTEIN-RELATED"/>
    <property type="match status" value="1"/>
</dbReference>
<keyword evidence="1" id="KW-0677">Repeat</keyword>
<proteinExistence type="predicted"/>
<feature type="repeat" description="ANK" evidence="3">
    <location>
        <begin position="425"/>
        <end position="457"/>
    </location>
</feature>
<dbReference type="PANTHER" id="PTHR24198">
    <property type="entry name" value="ANKYRIN REPEAT AND PROTEIN KINASE DOMAIN-CONTAINING PROTEIN"/>
    <property type="match status" value="1"/>
</dbReference>
<gene>
    <name evidence="4" type="ORF">PV11_04867</name>
</gene>
<evidence type="ECO:0000313" key="5">
    <source>
        <dbReference type="Proteomes" id="UP000053599"/>
    </source>
</evidence>
<sequence>MERFPILVQEPEHEWLDLHSRFWTPLALEVSFENHEICEILLEAGAEVNSSLHERLLHSSERGAVLPSSRTWLEMILIDEMIHMEDPQEVFNTVKLMCMESVKDDGFNGAEVEDCTTLPLVIAVCRGKMEIIQLLLRAGANSNERDGLLIQTNALEAAAICGDIDILSLLIQVDAKINSPAAAFHGRAALQYAAKGGHYNAVRYLLEHGADIDAPCADDQALTALQAAVFSGDEELVALMLSWDAEVNAPPASKGGYTALSAAIDENSRTIFWLLVKAGARIDISNWNSCDDHNIEFLVAARRGLDHFTGALINLGLDIDVRLESGHTLRERALVEAVKNSAHSISYELLDKAVNLDINLLTEALGWLWTSKKEGQKVAEALIDCGADVTTSAILAKACLSGDQDFVENIVARGAQINAPPRTSSGTTALGVACIMGYSTIVDFLLSQGANVNARVKQDGTTALQAAAHNTHMRVAQILLASRAIVNAPPARSRGRTALQAVCEEGDISLLELLMEYGADVNAPACPKEGVTALQAAAIAGYIRIAQVLIAAGADTGAPGSRYNGSTAINGAAEHGRLDMVKFLLDNYRLEEGESLSRLCKEAVGYAKKECHWAVVDLLENYQREPNSEP</sequence>
<organism evidence="4 5">
    <name type="scientific">Exophiala sideris</name>
    <dbReference type="NCBI Taxonomy" id="1016849"/>
    <lineage>
        <taxon>Eukaryota</taxon>
        <taxon>Fungi</taxon>
        <taxon>Dikarya</taxon>
        <taxon>Ascomycota</taxon>
        <taxon>Pezizomycotina</taxon>
        <taxon>Eurotiomycetes</taxon>
        <taxon>Chaetothyriomycetidae</taxon>
        <taxon>Chaetothyriales</taxon>
        <taxon>Herpotrichiellaceae</taxon>
        <taxon>Exophiala</taxon>
    </lineage>
</organism>
<evidence type="ECO:0000256" key="3">
    <source>
        <dbReference type="PROSITE-ProRule" id="PRU00023"/>
    </source>
</evidence>
<protein>
    <submittedName>
        <fullName evidence="4">Uncharacterized protein</fullName>
    </submittedName>
</protein>
<dbReference type="SMART" id="SM00248">
    <property type="entry name" value="ANK"/>
    <property type="match status" value="13"/>
</dbReference>
<dbReference type="InterPro" id="IPR002110">
    <property type="entry name" value="Ankyrin_rpt"/>
</dbReference>
<dbReference type="HOGENOM" id="CLU_434143_0_0_1"/>
<evidence type="ECO:0000256" key="2">
    <source>
        <dbReference type="ARBA" id="ARBA00023043"/>
    </source>
</evidence>
<accession>A0A0D1Z7G7</accession>
<feature type="repeat" description="ANK" evidence="3">
    <location>
        <begin position="119"/>
        <end position="147"/>
    </location>
</feature>
<dbReference type="OrthoDB" id="4121247at2759"/>
<dbReference type="AlphaFoldDB" id="A0A0D1Z7G7"/>
<evidence type="ECO:0000313" key="4">
    <source>
        <dbReference type="EMBL" id="KIV82788.1"/>
    </source>
</evidence>
<keyword evidence="2 3" id="KW-0040">ANK repeat</keyword>
<feature type="repeat" description="ANK" evidence="3">
    <location>
        <begin position="185"/>
        <end position="217"/>
    </location>
</feature>
<evidence type="ECO:0000256" key="1">
    <source>
        <dbReference type="ARBA" id="ARBA00022737"/>
    </source>
</evidence>
<feature type="repeat" description="ANK" evidence="3">
    <location>
        <begin position="494"/>
        <end position="526"/>
    </location>
</feature>
<feature type="repeat" description="ANK" evidence="3">
    <location>
        <begin position="459"/>
        <end position="491"/>
    </location>
</feature>
<dbReference type="STRING" id="1016849.A0A0D1Z7G7"/>
<dbReference type="PROSITE" id="PS50088">
    <property type="entry name" value="ANK_REPEAT"/>
    <property type="match status" value="6"/>
</dbReference>
<dbReference type="InterPro" id="IPR036770">
    <property type="entry name" value="Ankyrin_rpt-contain_sf"/>
</dbReference>
<dbReference type="EMBL" id="KN846952">
    <property type="protein sequence ID" value="KIV82788.1"/>
    <property type="molecule type" value="Genomic_DNA"/>
</dbReference>